<dbReference type="InterPro" id="IPR009050">
    <property type="entry name" value="Globin-like_sf"/>
</dbReference>
<dbReference type="InterPro" id="IPR012292">
    <property type="entry name" value="Globin/Proto"/>
</dbReference>
<comment type="subcellular location">
    <subcellularLocation>
        <location evidence="1">Cell membrane</location>
        <topology evidence="1">Multi-pass membrane protein</topology>
    </subcellularLocation>
</comment>
<dbReference type="SUPFAM" id="SSF46458">
    <property type="entry name" value="Globin-like"/>
    <property type="match status" value="1"/>
</dbReference>
<evidence type="ECO:0000259" key="7">
    <source>
        <dbReference type="Pfam" id="PF11563"/>
    </source>
</evidence>
<keyword evidence="3 6" id="KW-0812">Transmembrane</keyword>
<evidence type="ECO:0000256" key="6">
    <source>
        <dbReference type="SAM" id="Phobius"/>
    </source>
</evidence>
<name>A0ABM9HAA4_9BACT</name>
<proteinExistence type="predicted"/>
<evidence type="ECO:0000256" key="5">
    <source>
        <dbReference type="ARBA" id="ARBA00023136"/>
    </source>
</evidence>
<evidence type="ECO:0000256" key="1">
    <source>
        <dbReference type="ARBA" id="ARBA00004651"/>
    </source>
</evidence>
<feature type="domain" description="Globin-sensor" evidence="7">
    <location>
        <begin position="15"/>
        <end position="156"/>
    </location>
</feature>
<feature type="transmembrane region" description="Helical" evidence="6">
    <location>
        <begin position="216"/>
        <end position="237"/>
    </location>
</feature>
<sequence length="312" mass="35286">MDLTKDTPAAFKSNYDFTETDEKLLSGMKSEMQPCVDEFLDGFYAHVWKFGRAHEFLKNDATLKRHRSQVRQWYMALFDGNYDMAYFQKLYKAGAVHVKLGLPTHYVNAAFNYVRLFTTERIQRFYADDADREPRRVAMERILDINLDVLSSSYREGELGRYLSLSPLEKALLGFLKKISSYFNYVLAGALVMVAFAAIGLFGYDVYLLASGQTTIEAGILTTLGSLLILWAAIELIHEEIKRLQGGSFALQAFIALAIAAIIRKILILSLSTTNTQEVMMYGVLVLCLGLAYWLIVTKSKTQETGPRVELS</sequence>
<dbReference type="InterPro" id="IPR044398">
    <property type="entry name" value="Globin-sensor_dom"/>
</dbReference>
<dbReference type="InterPro" id="IPR020948">
    <property type="entry name" value="P_starv_induced_PsiE-like"/>
</dbReference>
<protein>
    <recommendedName>
        <fullName evidence="7">Globin-sensor domain-containing protein</fullName>
    </recommendedName>
</protein>
<accession>A0ABM9HAA4</accession>
<evidence type="ECO:0000256" key="3">
    <source>
        <dbReference type="ARBA" id="ARBA00022692"/>
    </source>
</evidence>
<dbReference type="Gene3D" id="1.10.490.10">
    <property type="entry name" value="Globins"/>
    <property type="match status" value="1"/>
</dbReference>
<dbReference type="Pfam" id="PF11563">
    <property type="entry name" value="Protoglobin"/>
    <property type="match status" value="1"/>
</dbReference>
<dbReference type="EMBL" id="OX336137">
    <property type="protein sequence ID" value="CAI2717051.1"/>
    <property type="molecule type" value="Genomic_DNA"/>
</dbReference>
<dbReference type="RefSeq" id="WP_282010021.1">
    <property type="nucleotide sequence ID" value="NZ_OX336137.1"/>
</dbReference>
<organism evidence="8 9">
    <name type="scientific">Nitrospina watsonii</name>
    <dbReference type="NCBI Taxonomy" id="1323948"/>
    <lineage>
        <taxon>Bacteria</taxon>
        <taxon>Pseudomonadati</taxon>
        <taxon>Nitrospinota/Tectimicrobiota group</taxon>
        <taxon>Nitrospinota</taxon>
        <taxon>Nitrospinia</taxon>
        <taxon>Nitrospinales</taxon>
        <taxon>Nitrospinaceae</taxon>
        <taxon>Nitrospina</taxon>
    </lineage>
</organism>
<keyword evidence="2" id="KW-1003">Cell membrane</keyword>
<evidence type="ECO:0000313" key="8">
    <source>
        <dbReference type="EMBL" id="CAI2717051.1"/>
    </source>
</evidence>
<reference evidence="8 9" key="1">
    <citation type="submission" date="2022-09" db="EMBL/GenBank/DDBJ databases">
        <authorList>
            <person name="Kop L."/>
        </authorList>
    </citation>
    <scope>NUCLEOTIDE SEQUENCE [LARGE SCALE GENOMIC DNA]</scope>
    <source>
        <strain evidence="8 9">347</strain>
    </source>
</reference>
<evidence type="ECO:0000313" key="9">
    <source>
        <dbReference type="Proteomes" id="UP001157733"/>
    </source>
</evidence>
<feature type="transmembrane region" description="Helical" evidence="6">
    <location>
        <begin position="249"/>
        <end position="267"/>
    </location>
</feature>
<keyword evidence="4 6" id="KW-1133">Transmembrane helix</keyword>
<feature type="transmembrane region" description="Helical" evidence="6">
    <location>
        <begin position="182"/>
        <end position="204"/>
    </location>
</feature>
<keyword evidence="5 6" id="KW-0472">Membrane</keyword>
<keyword evidence="9" id="KW-1185">Reference proteome</keyword>
<dbReference type="Pfam" id="PF06146">
    <property type="entry name" value="PsiE"/>
    <property type="match status" value="1"/>
</dbReference>
<feature type="transmembrane region" description="Helical" evidence="6">
    <location>
        <begin position="279"/>
        <end position="297"/>
    </location>
</feature>
<dbReference type="Proteomes" id="UP001157733">
    <property type="component" value="Chromosome"/>
</dbReference>
<gene>
    <name evidence="8" type="ORF">NSPWAT_0192</name>
</gene>
<evidence type="ECO:0000256" key="4">
    <source>
        <dbReference type="ARBA" id="ARBA00022989"/>
    </source>
</evidence>
<evidence type="ECO:0000256" key="2">
    <source>
        <dbReference type="ARBA" id="ARBA00022475"/>
    </source>
</evidence>